<keyword evidence="3" id="KW-1185">Reference proteome</keyword>
<organism evidence="2 3">
    <name type="scientific">Senna tora</name>
    <dbReference type="NCBI Taxonomy" id="362788"/>
    <lineage>
        <taxon>Eukaryota</taxon>
        <taxon>Viridiplantae</taxon>
        <taxon>Streptophyta</taxon>
        <taxon>Embryophyta</taxon>
        <taxon>Tracheophyta</taxon>
        <taxon>Spermatophyta</taxon>
        <taxon>Magnoliopsida</taxon>
        <taxon>eudicotyledons</taxon>
        <taxon>Gunneridae</taxon>
        <taxon>Pentapetalae</taxon>
        <taxon>rosids</taxon>
        <taxon>fabids</taxon>
        <taxon>Fabales</taxon>
        <taxon>Fabaceae</taxon>
        <taxon>Caesalpinioideae</taxon>
        <taxon>Cassia clade</taxon>
        <taxon>Senna</taxon>
    </lineage>
</organism>
<sequence length="84" mass="8993">MNVSPEGLTSNNIVVSFDEIVTQTSKTPQSITKDINSMPDARSIDSLITTPSNPQGLTIPRPDFSDETSASSSRTPIPFQGNVL</sequence>
<reference evidence="2" key="1">
    <citation type="submission" date="2020-09" db="EMBL/GenBank/DDBJ databases">
        <title>Genome-Enabled Discovery of Anthraquinone Biosynthesis in Senna tora.</title>
        <authorList>
            <person name="Kang S.-H."/>
            <person name="Pandey R.P."/>
            <person name="Lee C.-M."/>
            <person name="Sim J.-S."/>
            <person name="Jeong J.-T."/>
            <person name="Choi B.-S."/>
            <person name="Jung M."/>
            <person name="Ginzburg D."/>
            <person name="Zhao K."/>
            <person name="Won S.Y."/>
            <person name="Oh T.-J."/>
            <person name="Yu Y."/>
            <person name="Kim N.-H."/>
            <person name="Lee O.R."/>
            <person name="Lee T.-H."/>
            <person name="Bashyal P."/>
            <person name="Kim T.-S."/>
            <person name="Lee W.-H."/>
            <person name="Kawkins C."/>
            <person name="Kim C.-K."/>
            <person name="Kim J.S."/>
            <person name="Ahn B.O."/>
            <person name="Rhee S.Y."/>
            <person name="Sohng J.K."/>
        </authorList>
    </citation>
    <scope>NUCLEOTIDE SEQUENCE</scope>
    <source>
        <tissue evidence="2">Leaf</tissue>
    </source>
</reference>
<evidence type="ECO:0000313" key="3">
    <source>
        <dbReference type="Proteomes" id="UP000634136"/>
    </source>
</evidence>
<dbReference type="Proteomes" id="UP000634136">
    <property type="component" value="Unassembled WGS sequence"/>
</dbReference>
<gene>
    <name evidence="2" type="ORF">G2W53_033246</name>
</gene>
<proteinExistence type="predicted"/>
<accession>A0A834W6V4</accession>
<name>A0A834W6V4_9FABA</name>
<comment type="caution">
    <text evidence="2">The sequence shown here is derived from an EMBL/GenBank/DDBJ whole genome shotgun (WGS) entry which is preliminary data.</text>
</comment>
<evidence type="ECO:0000313" key="2">
    <source>
        <dbReference type="EMBL" id="KAF7812270.1"/>
    </source>
</evidence>
<dbReference type="AlphaFoldDB" id="A0A834W6V4"/>
<feature type="region of interest" description="Disordered" evidence="1">
    <location>
        <begin position="47"/>
        <end position="84"/>
    </location>
</feature>
<dbReference type="EMBL" id="JAAIUW010000010">
    <property type="protein sequence ID" value="KAF7812270.1"/>
    <property type="molecule type" value="Genomic_DNA"/>
</dbReference>
<evidence type="ECO:0000256" key="1">
    <source>
        <dbReference type="SAM" id="MobiDB-lite"/>
    </source>
</evidence>
<protein>
    <submittedName>
        <fullName evidence="2">Uncharacterized protein</fullName>
    </submittedName>
</protein>
<feature type="compositionally biased region" description="Polar residues" evidence="1">
    <location>
        <begin position="47"/>
        <end position="56"/>
    </location>
</feature>